<keyword evidence="2" id="KW-0472">Membrane</keyword>
<sequence>MDCSESRLKILVYNEEVEFDADIAGPGVLAAFLITSLIALATLILAFLTLSVPERLLNSGDAVIAAGARRTYHRLRAKFPKTKRTKVVESRTERTHAFMAFMIAISDQILVSQASILIAALIIHDDITIYSTNIVIALGCLASTVHLGSFPFYIDRIKDHGSAKLIRVLAMVIGSGMLVFLLVVQLSYTWDMESHVYFTCTLHDYRMSDEMGRTDPIGFIMGIFVPLTVLYGTYEVVQLLYSEQPVDDKSNGPGSKGGTTVARRDRPDIDGQQLPDNEAIELQTLSRLEDQANPENRQEHRDIEVEIQAIVSMLQLISDSNIEMTTENETDYQHQRSILLKPRGAKVRFKELLNEIKESKREPLLNKWLKLKALTILTSNSGSTSRIRCLVRLTAETWAFHQCRGSFAWRLCWLWSGNVYGIVTIFTSRAVTTGMSGNPNDMGFGQVVPLALLALPILAAMEGHADYKQKLKSIEKANVDQAHLETPVTGNTRFQSRAQSPAWRQNMPAERDIASIKTVQEILEKRSKDIGYPELYNWVTGHNLTSTPSLQKGVAVHAAVMFTISTLLGISMAYDIASINIPLIVLLLALATRRLVGLLLVELEMRSCPMILDHLGCTGHLPNQQSGSQGERMAVAQVAGDAGEDLGDQERQEEA</sequence>
<feature type="transmembrane region" description="Helical" evidence="2">
    <location>
        <begin position="580"/>
        <end position="601"/>
    </location>
</feature>
<dbReference type="EMBL" id="JAAOAN010000238">
    <property type="protein sequence ID" value="KAF5714610.1"/>
    <property type="molecule type" value="Genomic_DNA"/>
</dbReference>
<evidence type="ECO:0000256" key="2">
    <source>
        <dbReference type="SAM" id="Phobius"/>
    </source>
</evidence>
<dbReference type="InterPro" id="IPR053018">
    <property type="entry name" value="Elsinochrome_Biosynth-Asso"/>
</dbReference>
<dbReference type="OrthoDB" id="5427664at2759"/>
<dbReference type="AlphaFoldDB" id="A0A8H5YNT5"/>
<accession>A0A8H5YNT5</accession>
<keyword evidence="2" id="KW-1133">Transmembrane helix</keyword>
<dbReference type="PANTHER" id="PTHR37577">
    <property type="entry name" value="INTEGRAL MEMBRANE PROTEIN"/>
    <property type="match status" value="1"/>
</dbReference>
<feature type="transmembrane region" description="Helical" evidence="2">
    <location>
        <begin position="554"/>
        <end position="574"/>
    </location>
</feature>
<keyword evidence="4" id="KW-1185">Reference proteome</keyword>
<feature type="transmembrane region" description="Helical" evidence="2">
    <location>
        <begin position="216"/>
        <end position="234"/>
    </location>
</feature>
<proteinExistence type="predicted"/>
<reference evidence="3 4" key="1">
    <citation type="submission" date="2020-05" db="EMBL/GenBank/DDBJ databases">
        <title>Identification and distribution of gene clusters putatively required for synthesis of sphingolipid metabolism inhibitors in phylogenetically diverse species of the filamentous fungus Fusarium.</title>
        <authorList>
            <person name="Kim H.-S."/>
            <person name="Busman M."/>
            <person name="Brown D.W."/>
            <person name="Divon H."/>
            <person name="Uhlig S."/>
            <person name="Proctor R.H."/>
        </authorList>
    </citation>
    <scope>NUCLEOTIDE SEQUENCE [LARGE SCALE GENOMIC DNA]</scope>
    <source>
        <strain evidence="3 4">NRRL 66235</strain>
    </source>
</reference>
<evidence type="ECO:0000313" key="4">
    <source>
        <dbReference type="Proteomes" id="UP000544331"/>
    </source>
</evidence>
<evidence type="ECO:0000313" key="3">
    <source>
        <dbReference type="EMBL" id="KAF5714610.1"/>
    </source>
</evidence>
<feature type="transmembrane region" description="Helical" evidence="2">
    <location>
        <begin position="411"/>
        <end position="431"/>
    </location>
</feature>
<comment type="caution">
    <text evidence="3">The sequence shown here is derived from an EMBL/GenBank/DDBJ whole genome shotgun (WGS) entry which is preliminary data.</text>
</comment>
<gene>
    <name evidence="3" type="ORF">FMUND_7327</name>
</gene>
<organism evidence="3 4">
    <name type="scientific">Fusarium mundagurra</name>
    <dbReference type="NCBI Taxonomy" id="1567541"/>
    <lineage>
        <taxon>Eukaryota</taxon>
        <taxon>Fungi</taxon>
        <taxon>Dikarya</taxon>
        <taxon>Ascomycota</taxon>
        <taxon>Pezizomycotina</taxon>
        <taxon>Sordariomycetes</taxon>
        <taxon>Hypocreomycetidae</taxon>
        <taxon>Hypocreales</taxon>
        <taxon>Nectriaceae</taxon>
        <taxon>Fusarium</taxon>
        <taxon>Fusarium fujikuroi species complex</taxon>
    </lineage>
</organism>
<feature type="transmembrane region" description="Helical" evidence="2">
    <location>
        <begin position="443"/>
        <end position="461"/>
    </location>
</feature>
<feature type="region of interest" description="Disordered" evidence="1">
    <location>
        <begin position="623"/>
        <end position="655"/>
    </location>
</feature>
<evidence type="ECO:0000256" key="1">
    <source>
        <dbReference type="SAM" id="MobiDB-lite"/>
    </source>
</evidence>
<dbReference type="PANTHER" id="PTHR37577:SF1">
    <property type="entry name" value="INTEGRAL MEMBRANE PROTEIN"/>
    <property type="match status" value="1"/>
</dbReference>
<name>A0A8H5YNT5_9HYPO</name>
<feature type="transmembrane region" description="Helical" evidence="2">
    <location>
        <begin position="129"/>
        <end position="153"/>
    </location>
</feature>
<keyword evidence="2" id="KW-0812">Transmembrane</keyword>
<protein>
    <submittedName>
        <fullName evidence="3">Uncharacterized protein</fullName>
    </submittedName>
</protein>
<dbReference type="Proteomes" id="UP000544331">
    <property type="component" value="Unassembled WGS sequence"/>
</dbReference>
<feature type="transmembrane region" description="Helical" evidence="2">
    <location>
        <begin position="98"/>
        <end position="123"/>
    </location>
</feature>
<feature type="region of interest" description="Disordered" evidence="1">
    <location>
        <begin position="247"/>
        <end position="276"/>
    </location>
</feature>
<feature type="transmembrane region" description="Helical" evidence="2">
    <location>
        <begin position="28"/>
        <end position="50"/>
    </location>
</feature>
<feature type="transmembrane region" description="Helical" evidence="2">
    <location>
        <begin position="165"/>
        <end position="188"/>
    </location>
</feature>